<dbReference type="Proteomes" id="UP000288395">
    <property type="component" value="Unassembled WGS sequence"/>
</dbReference>
<evidence type="ECO:0000313" key="9">
    <source>
        <dbReference type="Proteomes" id="UP000288395"/>
    </source>
</evidence>
<dbReference type="GO" id="GO:0005886">
    <property type="term" value="C:plasma membrane"/>
    <property type="evidence" value="ECO:0007669"/>
    <property type="project" value="UniProtKB-SubCell"/>
</dbReference>
<keyword evidence="3 6" id="KW-0812">Transmembrane</keyword>
<dbReference type="InterPro" id="IPR032816">
    <property type="entry name" value="VTT_dom"/>
</dbReference>
<accession>A0A432W2F3</accession>
<dbReference type="PANTHER" id="PTHR12677">
    <property type="entry name" value="GOLGI APPARATUS MEMBRANE PROTEIN TVP38-RELATED"/>
    <property type="match status" value="1"/>
</dbReference>
<comment type="similarity">
    <text evidence="6">Belongs to the TVP38/TMEM64 family.</text>
</comment>
<proteinExistence type="inferred from homology"/>
<sequence>MRGNLGSGKVYNKAHNTMKRKENSKTALWLFIGFLSVLVLLALIWRFAWNTNVLSVEQAQSALAMASSWHGELWLWPLITAVFVVLLLVMFPLTILVVLTGFLYGPWWGFCYATLGTLASSIVSYEVGRLSGQRVLLRFGGKRLQSISRFMGERGVRTMIIINLLPIAPFTLTNVMAGASHIRFRPYLLGSAIGIIPGLALVNFAGSELSKVMQGTDGRSIALSIFILAAITFIIIFGPRWLRRKLQQNEKEKFKPPKNKP</sequence>
<reference evidence="9" key="1">
    <citation type="journal article" date="2018" name="Front. Microbiol.">
        <title>Genome-Based Analysis Reveals the Taxonomy and Diversity of the Family Idiomarinaceae.</title>
        <authorList>
            <person name="Liu Y."/>
            <person name="Lai Q."/>
            <person name="Shao Z."/>
        </authorList>
    </citation>
    <scope>NUCLEOTIDE SEQUENCE [LARGE SCALE GENOMIC DNA]</scope>
    <source>
        <strain evidence="9">GBPy7</strain>
    </source>
</reference>
<evidence type="ECO:0000256" key="4">
    <source>
        <dbReference type="ARBA" id="ARBA00022989"/>
    </source>
</evidence>
<dbReference type="EMBL" id="PIPJ01000001">
    <property type="protein sequence ID" value="RUO23286.1"/>
    <property type="molecule type" value="Genomic_DNA"/>
</dbReference>
<feature type="transmembrane region" description="Helical" evidence="6">
    <location>
        <begin position="156"/>
        <end position="175"/>
    </location>
</feature>
<gene>
    <name evidence="8" type="ORF">CWE08_01140</name>
</gene>
<evidence type="ECO:0000256" key="5">
    <source>
        <dbReference type="ARBA" id="ARBA00023136"/>
    </source>
</evidence>
<keyword evidence="2 6" id="KW-1003">Cell membrane</keyword>
<evidence type="ECO:0000256" key="1">
    <source>
        <dbReference type="ARBA" id="ARBA00004651"/>
    </source>
</evidence>
<comment type="subcellular location">
    <subcellularLocation>
        <location evidence="1 6">Cell membrane</location>
        <topology evidence="1 6">Multi-pass membrane protein</topology>
    </subcellularLocation>
</comment>
<feature type="transmembrane region" description="Helical" evidence="6">
    <location>
        <begin position="221"/>
        <end position="242"/>
    </location>
</feature>
<dbReference type="PANTHER" id="PTHR12677:SF59">
    <property type="entry name" value="GOLGI APPARATUS MEMBRANE PROTEIN TVP38-RELATED"/>
    <property type="match status" value="1"/>
</dbReference>
<evidence type="ECO:0000256" key="2">
    <source>
        <dbReference type="ARBA" id="ARBA00022475"/>
    </source>
</evidence>
<evidence type="ECO:0000313" key="8">
    <source>
        <dbReference type="EMBL" id="RUO23286.1"/>
    </source>
</evidence>
<dbReference type="Pfam" id="PF09335">
    <property type="entry name" value="VTT_dom"/>
    <property type="match status" value="1"/>
</dbReference>
<name>A0A432W2F3_9GAMM</name>
<organism evidence="8 9">
    <name type="scientific">Aliidiomarina iranensis</name>
    <dbReference type="NCBI Taxonomy" id="1434071"/>
    <lineage>
        <taxon>Bacteria</taxon>
        <taxon>Pseudomonadati</taxon>
        <taxon>Pseudomonadota</taxon>
        <taxon>Gammaproteobacteria</taxon>
        <taxon>Alteromonadales</taxon>
        <taxon>Idiomarinaceae</taxon>
        <taxon>Aliidiomarina</taxon>
    </lineage>
</organism>
<feature type="transmembrane region" description="Helical" evidence="6">
    <location>
        <begin position="74"/>
        <end position="99"/>
    </location>
</feature>
<evidence type="ECO:0000256" key="3">
    <source>
        <dbReference type="ARBA" id="ARBA00022692"/>
    </source>
</evidence>
<evidence type="ECO:0000256" key="6">
    <source>
        <dbReference type="RuleBase" id="RU366058"/>
    </source>
</evidence>
<feature type="transmembrane region" description="Helical" evidence="6">
    <location>
        <begin position="106"/>
        <end position="125"/>
    </location>
</feature>
<keyword evidence="4 6" id="KW-1133">Transmembrane helix</keyword>
<feature type="transmembrane region" description="Helical" evidence="6">
    <location>
        <begin position="187"/>
        <end position="206"/>
    </location>
</feature>
<protein>
    <recommendedName>
        <fullName evidence="6">TVP38/TMEM64 family membrane protein</fullName>
    </recommendedName>
</protein>
<keyword evidence="5 6" id="KW-0472">Membrane</keyword>
<keyword evidence="9" id="KW-1185">Reference proteome</keyword>
<feature type="transmembrane region" description="Helical" evidence="6">
    <location>
        <begin position="27"/>
        <end position="48"/>
    </location>
</feature>
<evidence type="ECO:0000259" key="7">
    <source>
        <dbReference type="Pfam" id="PF09335"/>
    </source>
</evidence>
<dbReference type="AlphaFoldDB" id="A0A432W2F3"/>
<feature type="domain" description="VTT" evidence="7">
    <location>
        <begin position="91"/>
        <end position="207"/>
    </location>
</feature>
<comment type="caution">
    <text evidence="8">The sequence shown here is derived from an EMBL/GenBank/DDBJ whole genome shotgun (WGS) entry which is preliminary data.</text>
</comment>
<dbReference type="InterPro" id="IPR015414">
    <property type="entry name" value="TMEM64"/>
</dbReference>